<dbReference type="EMBL" id="AGCJ01000046">
    <property type="protein sequence ID" value="EHM40369.1"/>
    <property type="molecule type" value="Genomic_DNA"/>
</dbReference>
<dbReference type="AlphaFoldDB" id="G9YHT9"/>
<dbReference type="STRING" id="861450.HMPREF0080_01223"/>
<dbReference type="GO" id="GO:0003677">
    <property type="term" value="F:DNA binding"/>
    <property type="evidence" value="ECO:0007669"/>
    <property type="project" value="InterPro"/>
</dbReference>
<dbReference type="PANTHER" id="PTHR34388">
    <property type="entry name" value="DNA POLYMERASE III SUBUNIT DELTA"/>
    <property type="match status" value="1"/>
</dbReference>
<proteinExistence type="predicted"/>
<keyword evidence="4" id="KW-0239">DNA-directed DNA polymerase</keyword>
<dbReference type="RefSeq" id="WP_006790199.1">
    <property type="nucleotide sequence ID" value="NZ_JH417588.1"/>
</dbReference>
<organism evidence="5 6">
    <name type="scientific">Anaeroglobus geminatus F0357</name>
    <dbReference type="NCBI Taxonomy" id="861450"/>
    <lineage>
        <taxon>Bacteria</taxon>
        <taxon>Bacillati</taxon>
        <taxon>Bacillota</taxon>
        <taxon>Negativicutes</taxon>
        <taxon>Veillonellales</taxon>
        <taxon>Veillonellaceae</taxon>
        <taxon>Anaeroglobus</taxon>
    </lineage>
</organism>
<evidence type="ECO:0000313" key="6">
    <source>
        <dbReference type="Proteomes" id="UP000005481"/>
    </source>
</evidence>
<keyword evidence="1" id="KW-0808">Transferase</keyword>
<dbReference type="HOGENOM" id="CLU_813299_0_0_9"/>
<protein>
    <submittedName>
        <fullName evidence="5">Putative DNA polymerase III, delta subunit</fullName>
    </submittedName>
</protein>
<dbReference type="GO" id="GO:0006261">
    <property type="term" value="P:DNA-templated DNA replication"/>
    <property type="evidence" value="ECO:0007669"/>
    <property type="project" value="TreeGrafter"/>
</dbReference>
<evidence type="ECO:0000256" key="4">
    <source>
        <dbReference type="ARBA" id="ARBA00022932"/>
    </source>
</evidence>
<dbReference type="PANTHER" id="PTHR34388:SF1">
    <property type="entry name" value="DNA POLYMERASE III SUBUNIT DELTA"/>
    <property type="match status" value="1"/>
</dbReference>
<dbReference type="Gene3D" id="3.40.50.300">
    <property type="entry name" value="P-loop containing nucleotide triphosphate hydrolases"/>
    <property type="match status" value="1"/>
</dbReference>
<evidence type="ECO:0000313" key="5">
    <source>
        <dbReference type="EMBL" id="EHM40369.1"/>
    </source>
</evidence>
<dbReference type="InterPro" id="IPR027417">
    <property type="entry name" value="P-loop_NTPase"/>
</dbReference>
<dbReference type="eggNOG" id="COG1466">
    <property type="taxonomic scope" value="Bacteria"/>
</dbReference>
<reference evidence="5 6" key="1">
    <citation type="submission" date="2011-08" db="EMBL/GenBank/DDBJ databases">
        <authorList>
            <person name="Weinstock G."/>
            <person name="Sodergren E."/>
            <person name="Clifton S."/>
            <person name="Fulton L."/>
            <person name="Fulton B."/>
            <person name="Courtney L."/>
            <person name="Fronick C."/>
            <person name="Harrison M."/>
            <person name="Strong C."/>
            <person name="Farmer C."/>
            <person name="Delahaunty K."/>
            <person name="Markovic C."/>
            <person name="Hall O."/>
            <person name="Minx P."/>
            <person name="Tomlinson C."/>
            <person name="Mitreva M."/>
            <person name="Hou S."/>
            <person name="Chen J."/>
            <person name="Wollam A."/>
            <person name="Pepin K.H."/>
            <person name="Johnson M."/>
            <person name="Bhonagiri V."/>
            <person name="Zhang X."/>
            <person name="Suruliraj S."/>
            <person name="Warren W."/>
            <person name="Chinwalla A."/>
            <person name="Mardis E.R."/>
            <person name="Wilson R.K."/>
        </authorList>
    </citation>
    <scope>NUCLEOTIDE SEQUENCE [LARGE SCALE GENOMIC DNA]</scope>
    <source>
        <strain evidence="5 6">F0357</strain>
    </source>
</reference>
<keyword evidence="6" id="KW-1185">Reference proteome</keyword>
<dbReference type="GO" id="GO:0009360">
    <property type="term" value="C:DNA polymerase III complex"/>
    <property type="evidence" value="ECO:0007669"/>
    <property type="project" value="TreeGrafter"/>
</dbReference>
<dbReference type="Gene3D" id="1.20.272.10">
    <property type="match status" value="1"/>
</dbReference>
<sequence>MKYIKIIYGTEPYLMEKAKAGYLAECASDCGSAPEVVSFQKDEPPPTVAESLEGSSLFGAATVTVWQDPPYLPVRRGGRSRSKVDKKEAWFLEKTASLGRGSYAVFIVHGPLDVNAAFFKALKPYADISACEAVTEKNVMPHVEAYLQQLGFTLAPEAGRQMQEMFHTWNEISLLYVFSELEKLTLASPHGNIIHREALSGFFAGTVEKNLYTFTDYFLNRDGAGCVPLIDGLFGKPDVFLKSTAYVLSRVRMLRAYMELKEARVNAAEAERLLSRINKGRPVKNSIYYLQKSGKYWRLGELDELISGLFTLQLHIRRGTASIKDMEALICLYCVRERG</sequence>
<evidence type="ECO:0000256" key="2">
    <source>
        <dbReference type="ARBA" id="ARBA00022695"/>
    </source>
</evidence>
<evidence type="ECO:0000256" key="1">
    <source>
        <dbReference type="ARBA" id="ARBA00022679"/>
    </source>
</evidence>
<dbReference type="NCBIfam" id="TIGR01128">
    <property type="entry name" value="holA"/>
    <property type="match status" value="1"/>
</dbReference>
<dbReference type="GO" id="GO:0003887">
    <property type="term" value="F:DNA-directed DNA polymerase activity"/>
    <property type="evidence" value="ECO:0007669"/>
    <property type="project" value="UniProtKB-KW"/>
</dbReference>
<name>G9YHT9_9FIRM</name>
<gene>
    <name evidence="5" type="ORF">HMPREF0080_01223</name>
</gene>
<dbReference type="Proteomes" id="UP000005481">
    <property type="component" value="Unassembled WGS sequence"/>
</dbReference>
<dbReference type="PATRIC" id="fig|861450.3.peg.1138"/>
<keyword evidence="3" id="KW-0235">DNA replication</keyword>
<comment type="caution">
    <text evidence="5">The sequence shown here is derived from an EMBL/GenBank/DDBJ whole genome shotgun (WGS) entry which is preliminary data.</text>
</comment>
<accession>G9YHT9</accession>
<dbReference type="InterPro" id="IPR005790">
    <property type="entry name" value="DNA_polIII_delta"/>
</dbReference>
<evidence type="ECO:0000256" key="3">
    <source>
        <dbReference type="ARBA" id="ARBA00022705"/>
    </source>
</evidence>
<keyword evidence="2" id="KW-0548">Nucleotidyltransferase</keyword>